<dbReference type="AlphaFoldDB" id="A0A2P2LXZ7"/>
<sequence>MGHCPPSMDWTSKLLLPLVNSQLKVLPHCKQQELVDQHQSLECPFPFLIKGTFSALKIQN</sequence>
<accession>A0A2P2LXZ7</accession>
<proteinExistence type="predicted"/>
<organism evidence="1">
    <name type="scientific">Rhizophora mucronata</name>
    <name type="common">Asiatic mangrove</name>
    <dbReference type="NCBI Taxonomy" id="61149"/>
    <lineage>
        <taxon>Eukaryota</taxon>
        <taxon>Viridiplantae</taxon>
        <taxon>Streptophyta</taxon>
        <taxon>Embryophyta</taxon>
        <taxon>Tracheophyta</taxon>
        <taxon>Spermatophyta</taxon>
        <taxon>Magnoliopsida</taxon>
        <taxon>eudicotyledons</taxon>
        <taxon>Gunneridae</taxon>
        <taxon>Pentapetalae</taxon>
        <taxon>rosids</taxon>
        <taxon>fabids</taxon>
        <taxon>Malpighiales</taxon>
        <taxon>Rhizophoraceae</taxon>
        <taxon>Rhizophora</taxon>
    </lineage>
</organism>
<dbReference type="EMBL" id="GGEC01042351">
    <property type="protein sequence ID" value="MBX22835.1"/>
    <property type="molecule type" value="Transcribed_RNA"/>
</dbReference>
<protein>
    <submittedName>
        <fullName evidence="1">Putative B-type response regulator 13</fullName>
    </submittedName>
</protein>
<name>A0A2P2LXZ7_RHIMU</name>
<reference evidence="1" key="1">
    <citation type="submission" date="2018-02" db="EMBL/GenBank/DDBJ databases">
        <title>Rhizophora mucronata_Transcriptome.</title>
        <authorList>
            <person name="Meera S.P."/>
            <person name="Sreeshan A."/>
            <person name="Augustine A."/>
        </authorList>
    </citation>
    <scope>NUCLEOTIDE SEQUENCE</scope>
    <source>
        <tissue evidence="1">Leaf</tissue>
    </source>
</reference>
<evidence type="ECO:0000313" key="1">
    <source>
        <dbReference type="EMBL" id="MBX22835.1"/>
    </source>
</evidence>